<sequence>MGTPGVTGSVMWDSGIILGKFLEHSVESGKISLQGKNVVELGSGCGLVGMRVMAFKNLDVLTFKLERLLLHASLDPPTQLILESAHNDVKSVAAIVARMQWRGLHRLEGEIENEAYKLLSKFDSISSPKELRKCTMGKSKKIRSVSKLEDNMRSRFSTDQIREELSTDGLSEAVQALVGMVKKMEKDYADALYNQYSSLDEAIQATEGEEESDDEVEMVGLSGEYEELKEKLFEGSFFQVLPVVGMAGIASCVGENWAELRA</sequence>
<evidence type="ECO:0000313" key="2">
    <source>
        <dbReference type="Proteomes" id="UP000298416"/>
    </source>
</evidence>
<dbReference type="Proteomes" id="UP000298416">
    <property type="component" value="Unassembled WGS sequence"/>
</dbReference>
<reference evidence="1" key="1">
    <citation type="submission" date="2018-01" db="EMBL/GenBank/DDBJ databases">
        <authorList>
            <person name="Mao J.F."/>
        </authorList>
    </citation>
    <scope>NUCLEOTIDE SEQUENCE</scope>
    <source>
        <strain evidence="1">Huo1</strain>
        <tissue evidence="1">Leaf</tissue>
    </source>
</reference>
<dbReference type="AlphaFoldDB" id="A0A8X8Y6K6"/>
<organism evidence="1">
    <name type="scientific">Salvia splendens</name>
    <name type="common">Scarlet sage</name>
    <dbReference type="NCBI Taxonomy" id="180675"/>
    <lineage>
        <taxon>Eukaryota</taxon>
        <taxon>Viridiplantae</taxon>
        <taxon>Streptophyta</taxon>
        <taxon>Embryophyta</taxon>
        <taxon>Tracheophyta</taxon>
        <taxon>Spermatophyta</taxon>
        <taxon>Magnoliopsida</taxon>
        <taxon>eudicotyledons</taxon>
        <taxon>Gunneridae</taxon>
        <taxon>Pentapetalae</taxon>
        <taxon>asterids</taxon>
        <taxon>lamiids</taxon>
        <taxon>Lamiales</taxon>
        <taxon>Lamiaceae</taxon>
        <taxon>Nepetoideae</taxon>
        <taxon>Mentheae</taxon>
        <taxon>Salviinae</taxon>
        <taxon>Salvia</taxon>
        <taxon>Salvia subgen. Calosphace</taxon>
        <taxon>core Calosphace</taxon>
    </lineage>
</organism>
<name>A0A8X8Y6K6_SALSN</name>
<dbReference type="Gene3D" id="3.40.50.150">
    <property type="entry name" value="Vaccinia Virus protein VP39"/>
    <property type="match status" value="1"/>
</dbReference>
<gene>
    <name evidence="1" type="ORF">SASPL_114938</name>
</gene>
<dbReference type="EMBL" id="PNBA02000005">
    <property type="protein sequence ID" value="KAG6424520.1"/>
    <property type="molecule type" value="Genomic_DNA"/>
</dbReference>
<proteinExistence type="predicted"/>
<accession>A0A8X8Y6K6</accession>
<keyword evidence="2" id="KW-1185">Reference proteome</keyword>
<evidence type="ECO:0000313" key="1">
    <source>
        <dbReference type="EMBL" id="KAG6424520.1"/>
    </source>
</evidence>
<dbReference type="Pfam" id="PF10294">
    <property type="entry name" value="Methyltransf_16"/>
    <property type="match status" value="1"/>
</dbReference>
<dbReference type="InterPro" id="IPR029063">
    <property type="entry name" value="SAM-dependent_MTases_sf"/>
</dbReference>
<comment type="caution">
    <text evidence="1">The sequence shown here is derived from an EMBL/GenBank/DDBJ whole genome shotgun (WGS) entry which is preliminary data.</text>
</comment>
<protein>
    <submittedName>
        <fullName evidence="1">Uncharacterized protein</fullName>
    </submittedName>
</protein>
<dbReference type="InterPro" id="IPR019410">
    <property type="entry name" value="Methyltransf_16"/>
</dbReference>
<reference evidence="1" key="2">
    <citation type="submission" date="2020-08" db="EMBL/GenBank/DDBJ databases">
        <title>Plant Genome Project.</title>
        <authorList>
            <person name="Zhang R.-G."/>
        </authorList>
    </citation>
    <scope>NUCLEOTIDE SEQUENCE</scope>
    <source>
        <strain evidence="1">Huo1</strain>
        <tissue evidence="1">Leaf</tissue>
    </source>
</reference>